<dbReference type="Proteomes" id="UP000292052">
    <property type="component" value="Unassembled WGS sequence"/>
</dbReference>
<dbReference type="OrthoDB" id="295536at2759"/>
<dbReference type="InterPro" id="IPR001870">
    <property type="entry name" value="B30.2/SPRY"/>
</dbReference>
<dbReference type="Gene3D" id="2.60.120.920">
    <property type="match status" value="1"/>
</dbReference>
<dbReference type="CDD" id="cd12889">
    <property type="entry name" value="SPRY_PRY_TRIM67_9"/>
    <property type="match status" value="1"/>
</dbReference>
<organism evidence="2 3">
    <name type="scientific">Asbolus verrucosus</name>
    <name type="common">Desert ironclad beetle</name>
    <dbReference type="NCBI Taxonomy" id="1661398"/>
    <lineage>
        <taxon>Eukaryota</taxon>
        <taxon>Metazoa</taxon>
        <taxon>Ecdysozoa</taxon>
        <taxon>Arthropoda</taxon>
        <taxon>Hexapoda</taxon>
        <taxon>Insecta</taxon>
        <taxon>Pterygota</taxon>
        <taxon>Neoptera</taxon>
        <taxon>Endopterygota</taxon>
        <taxon>Coleoptera</taxon>
        <taxon>Polyphaga</taxon>
        <taxon>Cucujiformia</taxon>
        <taxon>Tenebrionidae</taxon>
        <taxon>Pimeliinae</taxon>
        <taxon>Asbolus</taxon>
    </lineage>
</organism>
<gene>
    <name evidence="2" type="ORF">BDFB_012583</name>
</gene>
<dbReference type="PANTHER" id="PTHR24099">
    <property type="entry name" value="E3 UBIQUITIN-PROTEIN LIGASE TRIM36-RELATED"/>
    <property type="match status" value="1"/>
</dbReference>
<dbReference type="AlphaFoldDB" id="A0A482W502"/>
<dbReference type="InterPro" id="IPR043136">
    <property type="entry name" value="B30.2/SPRY_sf"/>
</dbReference>
<feature type="non-terminal residue" evidence="2">
    <location>
        <position position="171"/>
    </location>
</feature>
<dbReference type="InterPro" id="IPR003877">
    <property type="entry name" value="SPRY_dom"/>
</dbReference>
<dbReference type="SMART" id="SM00449">
    <property type="entry name" value="SPRY"/>
    <property type="match status" value="1"/>
</dbReference>
<protein>
    <submittedName>
        <fullName evidence="2">E3 ubiquitin-protein ligase TRIM9</fullName>
    </submittedName>
</protein>
<dbReference type="EMBL" id="QDEB01028530">
    <property type="protein sequence ID" value="RZC40146.1"/>
    <property type="molecule type" value="Genomic_DNA"/>
</dbReference>
<keyword evidence="3" id="KW-1185">Reference proteome</keyword>
<dbReference type="GO" id="GO:0043005">
    <property type="term" value="C:neuron projection"/>
    <property type="evidence" value="ECO:0007669"/>
    <property type="project" value="TreeGrafter"/>
</dbReference>
<reference evidence="2 3" key="1">
    <citation type="submission" date="2017-03" db="EMBL/GenBank/DDBJ databases">
        <title>Genome of the blue death feigning beetle - Asbolus verrucosus.</title>
        <authorList>
            <person name="Rider S.D."/>
        </authorList>
    </citation>
    <scope>NUCLEOTIDE SEQUENCE [LARGE SCALE GENOMIC DNA]</scope>
    <source>
        <strain evidence="2">Butters</strain>
        <tissue evidence="2">Head and leg muscle</tissue>
    </source>
</reference>
<dbReference type="STRING" id="1661398.A0A482W502"/>
<dbReference type="InterPro" id="IPR050617">
    <property type="entry name" value="E3_ligase_FN3/SPRY"/>
</dbReference>
<evidence type="ECO:0000259" key="1">
    <source>
        <dbReference type="PROSITE" id="PS50188"/>
    </source>
</evidence>
<evidence type="ECO:0000313" key="2">
    <source>
        <dbReference type="EMBL" id="RZC40146.1"/>
    </source>
</evidence>
<proteinExistence type="predicted"/>
<accession>A0A482W502</accession>
<name>A0A482W502_ASBVE</name>
<dbReference type="FunFam" id="2.60.120.920:FF:000009">
    <property type="entry name" value="E3 ubiquitin-protein ligase TRIM9 isoform X1"/>
    <property type="match status" value="1"/>
</dbReference>
<dbReference type="SUPFAM" id="SSF49899">
    <property type="entry name" value="Concanavalin A-like lectins/glucanases"/>
    <property type="match status" value="1"/>
</dbReference>
<comment type="caution">
    <text evidence="2">The sequence shown here is derived from an EMBL/GenBank/DDBJ whole genome shotgun (WGS) entry which is preliminary data.</text>
</comment>
<dbReference type="Pfam" id="PF00622">
    <property type="entry name" value="SPRY"/>
    <property type="match status" value="1"/>
</dbReference>
<dbReference type="InterPro" id="IPR013320">
    <property type="entry name" value="ConA-like_dom_sf"/>
</dbReference>
<dbReference type="PANTHER" id="PTHR24099:SF15">
    <property type="entry name" value="E3 UBIQUITIN-PROTEIN LIGASE TRIM9"/>
    <property type="match status" value="1"/>
</dbReference>
<dbReference type="GO" id="GO:0007411">
    <property type="term" value="P:axon guidance"/>
    <property type="evidence" value="ECO:0007669"/>
    <property type="project" value="TreeGrafter"/>
</dbReference>
<evidence type="ECO:0000313" key="3">
    <source>
        <dbReference type="Proteomes" id="UP000292052"/>
    </source>
</evidence>
<feature type="non-terminal residue" evidence="2">
    <location>
        <position position="1"/>
    </location>
</feature>
<feature type="domain" description="B30.2/SPRY" evidence="1">
    <location>
        <begin position="1"/>
        <end position="167"/>
    </location>
</feature>
<sequence length="171" mass="18920">AWFTFDSILSGPGLQYSEDSATVTGEGWEHRVALGSVGFSRGIHYWEFTIDKYDADTDPAFGVARIDVTRDKMLGKDDKGWAMYIDRQRSWFQHAGGHEQRVEGGISTGSTVGVLLDLNHHILSFYVNEEPQGAVAFRDLYGVFYPAVSINRGVSVTLHTALDAPSDSEET</sequence>
<dbReference type="PROSITE" id="PS50188">
    <property type="entry name" value="B302_SPRY"/>
    <property type="match status" value="1"/>
</dbReference>